<keyword evidence="4" id="KW-1185">Reference proteome</keyword>
<name>A0A4S4MQU3_9APHY</name>
<evidence type="ECO:0000313" key="3">
    <source>
        <dbReference type="EMBL" id="THH28496.1"/>
    </source>
</evidence>
<dbReference type="GO" id="GO:0005737">
    <property type="term" value="C:cytoplasm"/>
    <property type="evidence" value="ECO:0007669"/>
    <property type="project" value="TreeGrafter"/>
</dbReference>
<feature type="compositionally biased region" description="Low complexity" evidence="2">
    <location>
        <begin position="892"/>
        <end position="925"/>
    </location>
</feature>
<evidence type="ECO:0000313" key="4">
    <source>
        <dbReference type="Proteomes" id="UP000308730"/>
    </source>
</evidence>
<feature type="compositionally biased region" description="Polar residues" evidence="2">
    <location>
        <begin position="711"/>
        <end position="721"/>
    </location>
</feature>
<comment type="caution">
    <text evidence="3">The sequence shown here is derived from an EMBL/GenBank/DDBJ whole genome shotgun (WGS) entry which is preliminary data.</text>
</comment>
<protein>
    <recommendedName>
        <fullName evidence="5">F-box domain-containing protein</fullName>
    </recommendedName>
</protein>
<dbReference type="SMART" id="SM00320">
    <property type="entry name" value="WD40"/>
    <property type="match status" value="3"/>
</dbReference>
<dbReference type="InterPro" id="IPR036322">
    <property type="entry name" value="WD40_repeat_dom_sf"/>
</dbReference>
<dbReference type="PANTHER" id="PTHR44414">
    <property type="entry name" value="PROTEIN NEDD1"/>
    <property type="match status" value="1"/>
</dbReference>
<dbReference type="InterPro" id="IPR015943">
    <property type="entry name" value="WD40/YVTN_repeat-like_dom_sf"/>
</dbReference>
<feature type="compositionally biased region" description="Basic and acidic residues" evidence="2">
    <location>
        <begin position="960"/>
        <end position="970"/>
    </location>
</feature>
<feature type="coiled-coil region" evidence="1">
    <location>
        <begin position="1183"/>
        <end position="1217"/>
    </location>
</feature>
<feature type="compositionally biased region" description="Low complexity" evidence="2">
    <location>
        <begin position="766"/>
        <end position="790"/>
    </location>
</feature>
<feature type="compositionally biased region" description="Acidic residues" evidence="2">
    <location>
        <begin position="1083"/>
        <end position="1092"/>
    </location>
</feature>
<feature type="region of interest" description="Disordered" evidence="2">
    <location>
        <begin position="881"/>
        <end position="986"/>
    </location>
</feature>
<dbReference type="GO" id="GO:0005814">
    <property type="term" value="C:centriole"/>
    <property type="evidence" value="ECO:0007669"/>
    <property type="project" value="TreeGrafter"/>
</dbReference>
<dbReference type="OrthoDB" id="2788229at2759"/>
<evidence type="ECO:0000256" key="2">
    <source>
        <dbReference type="SAM" id="MobiDB-lite"/>
    </source>
</evidence>
<feature type="region of interest" description="Disordered" evidence="2">
    <location>
        <begin position="998"/>
        <end position="1037"/>
    </location>
</feature>
<dbReference type="InterPro" id="IPR052818">
    <property type="entry name" value="NEDD1_Spindle_Assembly"/>
</dbReference>
<feature type="region of interest" description="Disordered" evidence="2">
    <location>
        <begin position="705"/>
        <end position="740"/>
    </location>
</feature>
<sequence length="1218" mass="133501">MLSVNQQSIPGRNLFGRCAESVYYIVRRLYISSTLRPFSQHPHTRLEKMTIQITLPPELIDETLDHLWDDEQALQACGLACKAWSPTTRLHLFRTVRIRSAKDCSNLSTLVDSAPIIARCIRKLTISAEYHGVDSEDRGVEDDAWVNDTAGLLAKLDRVHTLALSRVQWDTLVPETKRAFSNVFRSVKTLLLFEVRFYASADVLEFLTGFPELSELYFHGVSWTHESHNPFPAQWQIKPVAEQMQLSYLFLDPRSSPTLVTEWLLNHPVEQKLRTIQLCWREMEDAKALGDLLQVSGSTLERLQVEFPAGLSQEALRRNQLSISNNTNLRSLHFGGLDVSAAASRTFVSEELFPWVAIMLGQVRSPVLQEVVFELDLPDVPDLQSFDWAHIDRELSKDGFRGLTVWFYVNCTDRDRGDILGDQVKRAIEERLPGFKKRAAAWAQDNSALFVSHGSRIDNFDTQGNFLSSIYEPLESLSALICKDKGSTVIFSTSNEVSVLEAHSGKVAHKFDTHKSPITSLALSSDATLLASITPDAVHIHNLSLNTSSTLRGLPLQGGSVTACAFHPHSRTRLLLGIGNLLAIYESTRGSGPAKVISVEKESAGRMVAITSSPFSKTLIAVAFSEGIVGLMDLEKERGLFRTLSLNVPLTSLLFSPEGAALYAGTETGKILALDLRSLDKPPKSITISGEGRQIVCMTVQRKLKPGESSAKPTTSMSKSVAPQEIKRTTTRRTASNTTTVTLTVPVPDKKATTTRAKLTTIISPPRTRTTSTTTPVRSRVTSAAATTRPTPSPRPPVRTRTISTILSPSTRVPSVPARPATVAGRASGTSPGIRRVSGPLSEKRDITPTKSPLNKSAISEKSARLDVSVSVDELLDLPKNRKENLSPSGVRQRAVSSLSAASSRTTRTRTISTTSQRSTASSRAMTGSTLGTSVSGASSISRTTTARTAKSSTSAKPSDNTRKNSKEWAADSMSPIPPVPPLPIAFGEAESLTGVKCPVSRDRTPSPDLPEADDVPVTPLPPTRAAKGKAPQRHMGVLGLGTPEVQRWFEAGDSDKRDSRKVGFVEEGGKTAEQRAKSPNSIDEDDEDDELQEAKIEMTVQISPRRPPATSSTSWAPVPSPLRNSLSGLGANPAAVPGSSSNPAQDLLSTLIRDALYDFRRETRAEIVGLHLDLVNMGRGWKKEMKDAMEQWGKELHDVREENVRLKEENERLRRRY</sequence>
<dbReference type="GO" id="GO:0007020">
    <property type="term" value="P:microtubule nucleation"/>
    <property type="evidence" value="ECO:0007669"/>
    <property type="project" value="TreeGrafter"/>
</dbReference>
<feature type="compositionally biased region" description="Polar residues" evidence="2">
    <location>
        <begin position="926"/>
        <end position="935"/>
    </location>
</feature>
<gene>
    <name evidence="3" type="ORF">EUX98_g5691</name>
</gene>
<feature type="compositionally biased region" description="Basic and acidic residues" evidence="2">
    <location>
        <begin position="1054"/>
        <end position="1077"/>
    </location>
</feature>
<dbReference type="InterPro" id="IPR001680">
    <property type="entry name" value="WD40_rpt"/>
</dbReference>
<feature type="region of interest" description="Disordered" evidence="2">
    <location>
        <begin position="766"/>
        <end position="859"/>
    </location>
</feature>
<accession>A0A4S4MQU3</accession>
<dbReference type="GO" id="GO:0000922">
    <property type="term" value="C:spindle pole"/>
    <property type="evidence" value="ECO:0007669"/>
    <property type="project" value="TreeGrafter"/>
</dbReference>
<feature type="region of interest" description="Disordered" evidence="2">
    <location>
        <begin position="1051"/>
        <end position="1145"/>
    </location>
</feature>
<dbReference type="SUPFAM" id="SSF50978">
    <property type="entry name" value="WD40 repeat-like"/>
    <property type="match status" value="1"/>
</dbReference>
<evidence type="ECO:0008006" key="5">
    <source>
        <dbReference type="Google" id="ProtNLM"/>
    </source>
</evidence>
<feature type="compositionally biased region" description="Low complexity" evidence="2">
    <location>
        <begin position="936"/>
        <end position="959"/>
    </location>
</feature>
<keyword evidence="1" id="KW-0175">Coiled coil</keyword>
<dbReference type="GO" id="GO:0043015">
    <property type="term" value="F:gamma-tubulin binding"/>
    <property type="evidence" value="ECO:0007669"/>
    <property type="project" value="TreeGrafter"/>
</dbReference>
<dbReference type="EMBL" id="SGPM01000175">
    <property type="protein sequence ID" value="THH28496.1"/>
    <property type="molecule type" value="Genomic_DNA"/>
</dbReference>
<dbReference type="GO" id="GO:0000278">
    <property type="term" value="P:mitotic cell cycle"/>
    <property type="evidence" value="ECO:0007669"/>
    <property type="project" value="TreeGrafter"/>
</dbReference>
<reference evidence="3 4" key="1">
    <citation type="submission" date="2019-02" db="EMBL/GenBank/DDBJ databases">
        <title>Genome sequencing of the rare red list fungi Antrodiella citrinella (Flaviporus citrinellus).</title>
        <authorList>
            <person name="Buettner E."/>
            <person name="Kellner H."/>
        </authorList>
    </citation>
    <scope>NUCLEOTIDE SEQUENCE [LARGE SCALE GENOMIC DNA]</scope>
    <source>
        <strain evidence="3 4">DSM 108506</strain>
    </source>
</reference>
<organism evidence="3 4">
    <name type="scientific">Antrodiella citrinella</name>
    <dbReference type="NCBI Taxonomy" id="2447956"/>
    <lineage>
        <taxon>Eukaryota</taxon>
        <taxon>Fungi</taxon>
        <taxon>Dikarya</taxon>
        <taxon>Basidiomycota</taxon>
        <taxon>Agaricomycotina</taxon>
        <taxon>Agaricomycetes</taxon>
        <taxon>Polyporales</taxon>
        <taxon>Steccherinaceae</taxon>
        <taxon>Antrodiella</taxon>
    </lineage>
</organism>
<feature type="compositionally biased region" description="Polar residues" evidence="2">
    <location>
        <begin position="803"/>
        <end position="813"/>
    </location>
</feature>
<dbReference type="PANTHER" id="PTHR44414:SF1">
    <property type="entry name" value="PROTEIN NEDD1"/>
    <property type="match status" value="1"/>
</dbReference>
<dbReference type="GO" id="GO:0036064">
    <property type="term" value="C:ciliary basal body"/>
    <property type="evidence" value="ECO:0007669"/>
    <property type="project" value="TreeGrafter"/>
</dbReference>
<feature type="compositionally biased region" description="Polar residues" evidence="2">
    <location>
        <begin position="849"/>
        <end position="859"/>
    </location>
</feature>
<dbReference type="AlphaFoldDB" id="A0A4S4MQU3"/>
<dbReference type="Gene3D" id="2.130.10.10">
    <property type="entry name" value="YVTN repeat-like/Quinoprotein amine dehydrogenase"/>
    <property type="match status" value="1"/>
</dbReference>
<proteinExistence type="predicted"/>
<evidence type="ECO:0000256" key="1">
    <source>
        <dbReference type="SAM" id="Coils"/>
    </source>
</evidence>
<dbReference type="Proteomes" id="UP000308730">
    <property type="component" value="Unassembled WGS sequence"/>
</dbReference>
<dbReference type="SUPFAM" id="SSF52047">
    <property type="entry name" value="RNI-like"/>
    <property type="match status" value="1"/>
</dbReference>